<evidence type="ECO:0000313" key="3">
    <source>
        <dbReference type="Proteomes" id="UP000663868"/>
    </source>
</evidence>
<name>A0A820J451_9BILA</name>
<proteinExistence type="predicted"/>
<keyword evidence="1" id="KW-0472">Membrane</keyword>
<keyword evidence="1" id="KW-0812">Transmembrane</keyword>
<dbReference type="EMBL" id="CAJOBB010015699">
    <property type="protein sequence ID" value="CAF4319869.1"/>
    <property type="molecule type" value="Genomic_DNA"/>
</dbReference>
<accession>A0A820J451</accession>
<gene>
    <name evidence="2" type="ORF">KXQ929_LOCUS46563</name>
</gene>
<keyword evidence="1" id="KW-1133">Transmembrane helix</keyword>
<dbReference type="Proteomes" id="UP000663868">
    <property type="component" value="Unassembled WGS sequence"/>
</dbReference>
<evidence type="ECO:0000313" key="2">
    <source>
        <dbReference type="EMBL" id="CAF4319869.1"/>
    </source>
</evidence>
<comment type="caution">
    <text evidence="2">The sequence shown here is derived from an EMBL/GenBank/DDBJ whole genome shotgun (WGS) entry which is preliminary data.</text>
</comment>
<feature type="transmembrane region" description="Helical" evidence="1">
    <location>
        <begin position="9"/>
        <end position="27"/>
    </location>
</feature>
<feature type="non-terminal residue" evidence="2">
    <location>
        <position position="1"/>
    </location>
</feature>
<dbReference type="AlphaFoldDB" id="A0A820J451"/>
<sequence length="60" mass="6567">MTTFTNHKIKFIIIFILSCGTLTIVLISNENLRGILSANFLELKSTLSMNSPLINSGGKP</sequence>
<evidence type="ECO:0000256" key="1">
    <source>
        <dbReference type="SAM" id="Phobius"/>
    </source>
</evidence>
<protein>
    <submittedName>
        <fullName evidence="2">Uncharacterized protein</fullName>
    </submittedName>
</protein>
<reference evidence="2" key="1">
    <citation type="submission" date="2021-02" db="EMBL/GenBank/DDBJ databases">
        <authorList>
            <person name="Nowell W R."/>
        </authorList>
    </citation>
    <scope>NUCLEOTIDE SEQUENCE</scope>
</reference>
<organism evidence="2 3">
    <name type="scientific">Adineta steineri</name>
    <dbReference type="NCBI Taxonomy" id="433720"/>
    <lineage>
        <taxon>Eukaryota</taxon>
        <taxon>Metazoa</taxon>
        <taxon>Spiralia</taxon>
        <taxon>Gnathifera</taxon>
        <taxon>Rotifera</taxon>
        <taxon>Eurotatoria</taxon>
        <taxon>Bdelloidea</taxon>
        <taxon>Adinetida</taxon>
        <taxon>Adinetidae</taxon>
        <taxon>Adineta</taxon>
    </lineage>
</organism>